<dbReference type="STRING" id="670154.SAMN04488002_2841"/>
<dbReference type="RefSeq" id="WP_090217999.1">
    <property type="nucleotide sequence ID" value="NZ_FOYO01000001.1"/>
</dbReference>
<gene>
    <name evidence="2" type="ORF">SAMN04488002_2841</name>
</gene>
<dbReference type="OrthoDB" id="7833020at2"/>
<accession>A0A1I6HD69</accession>
<evidence type="ECO:0000313" key="2">
    <source>
        <dbReference type="EMBL" id="SFR52324.1"/>
    </source>
</evidence>
<dbReference type="AlphaFoldDB" id="A0A1I6HD69"/>
<protein>
    <recommendedName>
        <fullName evidence="1">DUF4123 domain-containing protein</fullName>
    </recommendedName>
</protein>
<dbReference type="EMBL" id="FOYO01000001">
    <property type="protein sequence ID" value="SFR52324.1"/>
    <property type="molecule type" value="Genomic_DNA"/>
</dbReference>
<evidence type="ECO:0000259" key="1">
    <source>
        <dbReference type="Pfam" id="PF13503"/>
    </source>
</evidence>
<keyword evidence="3" id="KW-1185">Reference proteome</keyword>
<dbReference type="Proteomes" id="UP000199658">
    <property type="component" value="Unassembled WGS sequence"/>
</dbReference>
<dbReference type="Pfam" id="PF13503">
    <property type="entry name" value="DUF4123"/>
    <property type="match status" value="1"/>
</dbReference>
<reference evidence="3" key="1">
    <citation type="submission" date="2016-10" db="EMBL/GenBank/DDBJ databases">
        <authorList>
            <person name="Varghese N."/>
            <person name="Submissions S."/>
        </authorList>
    </citation>
    <scope>NUCLEOTIDE SEQUENCE [LARGE SCALE GENOMIC DNA]</scope>
    <source>
        <strain evidence="3">DSM 26921</strain>
    </source>
</reference>
<proteinExistence type="predicted"/>
<organism evidence="2 3">
    <name type="scientific">Litoreibacter janthinus</name>
    <dbReference type="NCBI Taxonomy" id="670154"/>
    <lineage>
        <taxon>Bacteria</taxon>
        <taxon>Pseudomonadati</taxon>
        <taxon>Pseudomonadota</taxon>
        <taxon>Alphaproteobacteria</taxon>
        <taxon>Rhodobacterales</taxon>
        <taxon>Roseobacteraceae</taxon>
        <taxon>Litoreibacter</taxon>
    </lineage>
</organism>
<sequence>MISPEERSANLQLALEHWSAGAAADGTHAYLVIDGSWQEDLVKLTRAKPHGWEPLFGQPNLPRDEAHARSPLLIDLAQRPELIPFWIEDGFPRRLGIVVFMAHDLSAARTRLKRFQSVLIPSQDEPAYFRFFDGRTLSCFLSTGFSEQWEDFMSGIDTVAAPTDLTQGWTLYRMEEGALLRGIETSPGAEYEWTPIEPQPTDEGYHMAQPFRRIDAPQFEALTACVQRGFYTEITVFIADAFPDLPRAQEHDNVYQLVVAAAETARGKGHEEEDEIYYWAVLTFLLGPDFDQEPKVAKHLAKRHLDMAGKLEQLLSILNETIGSPALTELIDTEESHFEYSDGSKLSFRRRSGKVLEDSRK</sequence>
<name>A0A1I6HD69_9RHOB</name>
<dbReference type="InterPro" id="IPR025391">
    <property type="entry name" value="DUF4123"/>
</dbReference>
<feature type="domain" description="DUF4123" evidence="1">
    <location>
        <begin position="30"/>
        <end position="149"/>
    </location>
</feature>
<evidence type="ECO:0000313" key="3">
    <source>
        <dbReference type="Proteomes" id="UP000199658"/>
    </source>
</evidence>